<reference evidence="1" key="1">
    <citation type="submission" date="2022-06" db="EMBL/GenBank/DDBJ databases">
        <title>Genome Sequence of Candolleomyces eurysporus.</title>
        <authorList>
            <person name="Buettner E."/>
        </authorList>
    </citation>
    <scope>NUCLEOTIDE SEQUENCE</scope>
    <source>
        <strain evidence="1">VTCC 930004</strain>
    </source>
</reference>
<protein>
    <submittedName>
        <fullName evidence="1">Uncharacterized protein</fullName>
    </submittedName>
</protein>
<dbReference type="OrthoDB" id="1920326at2759"/>
<dbReference type="AlphaFoldDB" id="A0A9W8JBR0"/>
<organism evidence="1 2">
    <name type="scientific">Candolleomyces eurysporus</name>
    <dbReference type="NCBI Taxonomy" id="2828524"/>
    <lineage>
        <taxon>Eukaryota</taxon>
        <taxon>Fungi</taxon>
        <taxon>Dikarya</taxon>
        <taxon>Basidiomycota</taxon>
        <taxon>Agaricomycotina</taxon>
        <taxon>Agaricomycetes</taxon>
        <taxon>Agaricomycetidae</taxon>
        <taxon>Agaricales</taxon>
        <taxon>Agaricineae</taxon>
        <taxon>Psathyrellaceae</taxon>
        <taxon>Candolleomyces</taxon>
    </lineage>
</organism>
<gene>
    <name evidence="1" type="ORF">H1R20_g6985</name>
</gene>
<feature type="non-terminal residue" evidence="1">
    <location>
        <position position="137"/>
    </location>
</feature>
<dbReference type="EMBL" id="JANBPK010000849">
    <property type="protein sequence ID" value="KAJ2930118.1"/>
    <property type="molecule type" value="Genomic_DNA"/>
</dbReference>
<accession>A0A9W8JBR0</accession>
<dbReference type="Proteomes" id="UP001140091">
    <property type="component" value="Unassembled WGS sequence"/>
</dbReference>
<name>A0A9W8JBR0_9AGAR</name>
<comment type="caution">
    <text evidence="1">The sequence shown here is derived from an EMBL/GenBank/DDBJ whole genome shotgun (WGS) entry which is preliminary data.</text>
</comment>
<evidence type="ECO:0000313" key="2">
    <source>
        <dbReference type="Proteomes" id="UP001140091"/>
    </source>
</evidence>
<keyword evidence="2" id="KW-1185">Reference proteome</keyword>
<sequence>MDARKYFFTKLRSFSEMAAVSGQRKINFEAYSQEWNRAADGETRFYITPEVLATYAKSWEKVSNIRASKELMYTELESAKISSRIFAAENLPFPAFLTGDANQIQPLQGVRDLQATCGIPQSLAIDVDNAESICHRV</sequence>
<evidence type="ECO:0000313" key="1">
    <source>
        <dbReference type="EMBL" id="KAJ2930118.1"/>
    </source>
</evidence>
<proteinExistence type="predicted"/>